<reference evidence="1 2" key="1">
    <citation type="journal article" date="2018" name="IMA Fungus">
        <title>IMA Genome-F 10: Nine draft genome sequences of Claviceps purpurea s.lat., including C. arundinis, C. humidiphila, and C. cf. spartinae, pseudomolecules for the pitch canker pathogen Fusarium circinatum, draft genome of Davidsoniella eucalypti, Grosmannia galeiformis, Quambalaria eucalypti, and Teratosphaeria destructans.</title>
        <authorList>
            <person name="Wingfield B.D."/>
            <person name="Liu M."/>
            <person name="Nguyen H.D."/>
            <person name="Lane F.A."/>
            <person name="Morgan S.W."/>
            <person name="De Vos L."/>
            <person name="Wilken P.M."/>
            <person name="Duong T.A."/>
            <person name="Aylward J."/>
            <person name="Coetzee M.P."/>
            <person name="Dadej K."/>
            <person name="De Beer Z.W."/>
            <person name="Findlay W."/>
            <person name="Havenga M."/>
            <person name="Kolarik M."/>
            <person name="Menzies J.G."/>
            <person name="Naidoo K."/>
            <person name="Pochopski O."/>
            <person name="Shoukouhi P."/>
            <person name="Santana Q.C."/>
            <person name="Seifert K.A."/>
            <person name="Soal N."/>
            <person name="Steenkamp E.T."/>
            <person name="Tatham C.T."/>
            <person name="van der Nest M.A."/>
            <person name="Wingfield M.J."/>
        </authorList>
    </citation>
    <scope>NUCLEOTIDE SEQUENCE [LARGE SCALE GENOMIC DNA]</scope>
    <source>
        <strain evidence="1">CMW44962</strain>
    </source>
</reference>
<dbReference type="EMBL" id="RIBY02002400">
    <property type="protein sequence ID" value="KAH9817000.1"/>
    <property type="molecule type" value="Genomic_DNA"/>
</dbReference>
<sequence length="67" mass="7480">MGYVVTPALPSFHVAEWWLTPTWRTSIFAHLKSSGSIHPMLRGDEAGLVVDVDPDGVAFMRIDRGKR</sequence>
<dbReference type="AlphaFoldDB" id="A0A9W7VYZ6"/>
<name>A0A9W7VYZ6_9PEZI</name>
<proteinExistence type="predicted"/>
<organism evidence="1 2">
    <name type="scientific">Teratosphaeria destructans</name>
    <dbReference type="NCBI Taxonomy" id="418781"/>
    <lineage>
        <taxon>Eukaryota</taxon>
        <taxon>Fungi</taxon>
        <taxon>Dikarya</taxon>
        <taxon>Ascomycota</taxon>
        <taxon>Pezizomycotina</taxon>
        <taxon>Dothideomycetes</taxon>
        <taxon>Dothideomycetidae</taxon>
        <taxon>Mycosphaerellales</taxon>
        <taxon>Teratosphaeriaceae</taxon>
        <taxon>Teratosphaeria</taxon>
    </lineage>
</organism>
<protein>
    <submittedName>
        <fullName evidence="1">Uncharacterized protein</fullName>
    </submittedName>
</protein>
<comment type="caution">
    <text evidence="1">The sequence shown here is derived from an EMBL/GenBank/DDBJ whole genome shotgun (WGS) entry which is preliminary data.</text>
</comment>
<reference evidence="1 2" key="2">
    <citation type="journal article" date="2021" name="Curr. Genet.">
        <title>Genetic response to nitrogen starvation in the aggressive Eucalyptus foliar pathogen Teratosphaeria destructans.</title>
        <authorList>
            <person name="Havenga M."/>
            <person name="Wingfield B.D."/>
            <person name="Wingfield M.J."/>
            <person name="Dreyer L.L."/>
            <person name="Roets F."/>
            <person name="Aylward J."/>
        </authorList>
    </citation>
    <scope>NUCLEOTIDE SEQUENCE [LARGE SCALE GENOMIC DNA]</scope>
    <source>
        <strain evidence="1">CMW44962</strain>
    </source>
</reference>
<accession>A0A9W7VYZ6</accession>
<dbReference type="Proteomes" id="UP001138500">
    <property type="component" value="Unassembled WGS sequence"/>
</dbReference>
<keyword evidence="2" id="KW-1185">Reference proteome</keyword>
<gene>
    <name evidence="1" type="ORF">Tdes44962_MAKER05576</name>
</gene>
<evidence type="ECO:0000313" key="1">
    <source>
        <dbReference type="EMBL" id="KAH9817000.1"/>
    </source>
</evidence>
<evidence type="ECO:0000313" key="2">
    <source>
        <dbReference type="Proteomes" id="UP001138500"/>
    </source>
</evidence>